<gene>
    <name evidence="5" type="primary">hxlR</name>
    <name evidence="5" type="ordered locus">Geob_0974</name>
</gene>
<dbReference type="InterPro" id="IPR002577">
    <property type="entry name" value="HTH_HxlR"/>
</dbReference>
<keyword evidence="6" id="KW-1185">Reference proteome</keyword>
<dbReference type="InterPro" id="IPR036390">
    <property type="entry name" value="WH_DNA-bd_sf"/>
</dbReference>
<dbReference type="GO" id="GO:0003677">
    <property type="term" value="F:DNA binding"/>
    <property type="evidence" value="ECO:0007669"/>
    <property type="project" value="UniProtKB-KW"/>
</dbReference>
<evidence type="ECO:0000313" key="6">
    <source>
        <dbReference type="Proteomes" id="UP000007721"/>
    </source>
</evidence>
<dbReference type="KEGG" id="geo:Geob_0974"/>
<keyword evidence="2" id="KW-0238">DNA-binding</keyword>
<evidence type="ECO:0000256" key="2">
    <source>
        <dbReference type="ARBA" id="ARBA00023125"/>
    </source>
</evidence>
<dbReference type="eggNOG" id="COG1733">
    <property type="taxonomic scope" value="Bacteria"/>
</dbReference>
<dbReference type="PROSITE" id="PS51118">
    <property type="entry name" value="HTH_HXLR"/>
    <property type="match status" value="1"/>
</dbReference>
<dbReference type="SUPFAM" id="SSF46785">
    <property type="entry name" value="Winged helix' DNA-binding domain"/>
    <property type="match status" value="1"/>
</dbReference>
<dbReference type="AlphaFoldDB" id="B9M2F7"/>
<proteinExistence type="predicted"/>
<dbReference type="HOGENOM" id="CLU_111585_2_3_7"/>
<keyword evidence="3" id="KW-0804">Transcription</keyword>
<name>B9M2F7_GEODF</name>
<evidence type="ECO:0000313" key="5">
    <source>
        <dbReference type="EMBL" id="ACM19336.1"/>
    </source>
</evidence>
<dbReference type="STRING" id="316067.Geob_0974"/>
<dbReference type="PANTHER" id="PTHR33204">
    <property type="entry name" value="TRANSCRIPTIONAL REGULATOR, MARR FAMILY"/>
    <property type="match status" value="1"/>
</dbReference>
<keyword evidence="1" id="KW-0805">Transcription regulation</keyword>
<dbReference type="Proteomes" id="UP000007721">
    <property type="component" value="Chromosome"/>
</dbReference>
<dbReference type="EMBL" id="CP001390">
    <property type="protein sequence ID" value="ACM19336.1"/>
    <property type="molecule type" value="Genomic_DNA"/>
</dbReference>
<evidence type="ECO:0000256" key="3">
    <source>
        <dbReference type="ARBA" id="ARBA00023163"/>
    </source>
</evidence>
<accession>B9M2F7</accession>
<protein>
    <submittedName>
        <fullName evidence="5">Helix-turn-helix transcriptional regulator HxlR</fullName>
    </submittedName>
</protein>
<evidence type="ECO:0000256" key="1">
    <source>
        <dbReference type="ARBA" id="ARBA00023015"/>
    </source>
</evidence>
<reference evidence="5 6" key="1">
    <citation type="submission" date="2009-01" db="EMBL/GenBank/DDBJ databases">
        <title>Complete sequence of Geobacter sp. FRC-32.</title>
        <authorList>
            <consortium name="US DOE Joint Genome Institute"/>
            <person name="Lucas S."/>
            <person name="Copeland A."/>
            <person name="Lapidus A."/>
            <person name="Glavina del Rio T."/>
            <person name="Dalin E."/>
            <person name="Tice H."/>
            <person name="Bruce D."/>
            <person name="Goodwin L."/>
            <person name="Pitluck S."/>
            <person name="Saunders E."/>
            <person name="Brettin T."/>
            <person name="Detter J.C."/>
            <person name="Han C."/>
            <person name="Larimer F."/>
            <person name="Land M."/>
            <person name="Hauser L."/>
            <person name="Kyrpides N."/>
            <person name="Ovchinnikova G."/>
            <person name="Kostka J."/>
            <person name="Richardson P."/>
        </authorList>
    </citation>
    <scope>NUCLEOTIDE SEQUENCE [LARGE SCALE GENOMIC DNA]</scope>
    <source>
        <strain evidence="6">DSM 22248 / JCM 15807 / FRC-32</strain>
    </source>
</reference>
<dbReference type="RefSeq" id="WP_012646065.1">
    <property type="nucleotide sequence ID" value="NC_011979.1"/>
</dbReference>
<evidence type="ECO:0000259" key="4">
    <source>
        <dbReference type="PROSITE" id="PS51118"/>
    </source>
</evidence>
<dbReference type="OrthoDB" id="9800350at2"/>
<sequence>MRWDVYNERCPTRMVLDRIADKWTVLIIGSLEKGTRRFGDLRREVGGISQKMLTQTLRGLERDGLVTRVIYATVPPKVEYSLTDLGRTLVSVFEGIRHWSESNIEEVLKAREFYDSRGDA</sequence>
<feature type="domain" description="HTH hxlR-type" evidence="4">
    <location>
        <begin position="10"/>
        <end position="108"/>
    </location>
</feature>
<dbReference type="PANTHER" id="PTHR33204:SF37">
    <property type="entry name" value="HTH-TYPE TRANSCRIPTIONAL REGULATOR YODB"/>
    <property type="match status" value="1"/>
</dbReference>
<dbReference type="Gene3D" id="1.10.10.10">
    <property type="entry name" value="Winged helix-like DNA-binding domain superfamily/Winged helix DNA-binding domain"/>
    <property type="match status" value="1"/>
</dbReference>
<organism evidence="5 6">
    <name type="scientific">Geotalea daltonii (strain DSM 22248 / JCM 15807 / FRC-32)</name>
    <name type="common">Geobacter daltonii</name>
    <dbReference type="NCBI Taxonomy" id="316067"/>
    <lineage>
        <taxon>Bacteria</taxon>
        <taxon>Pseudomonadati</taxon>
        <taxon>Thermodesulfobacteriota</taxon>
        <taxon>Desulfuromonadia</taxon>
        <taxon>Geobacterales</taxon>
        <taxon>Geobacteraceae</taxon>
        <taxon>Geotalea</taxon>
    </lineage>
</organism>
<dbReference type="InterPro" id="IPR036388">
    <property type="entry name" value="WH-like_DNA-bd_sf"/>
</dbReference>
<dbReference type="Pfam" id="PF01638">
    <property type="entry name" value="HxlR"/>
    <property type="match status" value="1"/>
</dbReference>